<gene>
    <name evidence="1" type="ORF">PSON_ATCC_30995.1.T1290050</name>
</gene>
<sequence length="108" mass="12968">MSKTKEDYLNILKGLSKDLQQEIKQQYLQICTEKYFDRDLIVDCMYDNLKIKERNLNDFILTIDAHSKFYEAHKESINSEDIKAQLKNTKKLVADWVKWYENITQKQS</sequence>
<accession>A0A8S1R0T0</accession>
<dbReference type="EMBL" id="CAJJDN010000129">
    <property type="protein sequence ID" value="CAD8120954.1"/>
    <property type="molecule type" value="Genomic_DNA"/>
</dbReference>
<dbReference type="AlphaFoldDB" id="A0A8S1R0T0"/>
<protein>
    <submittedName>
        <fullName evidence="1">Uncharacterized protein</fullName>
    </submittedName>
</protein>
<keyword evidence="2" id="KW-1185">Reference proteome</keyword>
<organism evidence="1 2">
    <name type="scientific">Paramecium sonneborni</name>
    <dbReference type="NCBI Taxonomy" id="65129"/>
    <lineage>
        <taxon>Eukaryota</taxon>
        <taxon>Sar</taxon>
        <taxon>Alveolata</taxon>
        <taxon>Ciliophora</taxon>
        <taxon>Intramacronucleata</taxon>
        <taxon>Oligohymenophorea</taxon>
        <taxon>Peniculida</taxon>
        <taxon>Parameciidae</taxon>
        <taxon>Paramecium</taxon>
    </lineage>
</organism>
<dbReference type="OrthoDB" id="297466at2759"/>
<dbReference type="Proteomes" id="UP000692954">
    <property type="component" value="Unassembled WGS sequence"/>
</dbReference>
<name>A0A8S1R0T0_9CILI</name>
<evidence type="ECO:0000313" key="1">
    <source>
        <dbReference type="EMBL" id="CAD8120954.1"/>
    </source>
</evidence>
<reference evidence="1" key="1">
    <citation type="submission" date="2021-01" db="EMBL/GenBank/DDBJ databases">
        <authorList>
            <consortium name="Genoscope - CEA"/>
            <person name="William W."/>
        </authorList>
    </citation>
    <scope>NUCLEOTIDE SEQUENCE</scope>
</reference>
<proteinExistence type="predicted"/>
<evidence type="ECO:0000313" key="2">
    <source>
        <dbReference type="Proteomes" id="UP000692954"/>
    </source>
</evidence>
<comment type="caution">
    <text evidence="1">The sequence shown here is derived from an EMBL/GenBank/DDBJ whole genome shotgun (WGS) entry which is preliminary data.</text>
</comment>